<dbReference type="OrthoDB" id="9806653at2"/>
<evidence type="ECO:0000313" key="4">
    <source>
        <dbReference type="Proteomes" id="UP000187261"/>
    </source>
</evidence>
<dbReference type="RefSeq" id="WP_076783692.1">
    <property type="nucleotide sequence ID" value="NZ_FTPU01000025.1"/>
</dbReference>
<feature type="domain" description="Glycosyl transferase family 1" evidence="1">
    <location>
        <begin position="191"/>
        <end position="338"/>
    </location>
</feature>
<dbReference type="STRING" id="1121284.SAMN05660493_02257"/>
<sequence length="359" mass="41132">MVVVQFVEAFGGGVYTYVKDLCNFIVNNKDYNNIELHLIYSGDRVEFDNDLFLKDIDSRVILHELKMKREIDIQHDWKMLSITRKYLKKIKPDIVHLHSSKASVIGRIACFGLVNRSKIFYSPHGYAFVQQNISKSKILFYKSIEVLMPAIFGGVTVASGDTEFEISKSFTKSILIKNGVDFVLPNKICHPIKNEKITIGTVGRLMLQKNPKAFNKIALLLPDVNFVWIGNGELMDEITASNIKVTGWIKTREELLELLNSLDIYLQVSLWEGLPISILEAMAVQKPLVVSNVIGNKDTVEDNYNGFKFTNENEAVKCLEKIINDPALRQKMGDNSYKKVYTEYNKIENFSKLLYFYFK</sequence>
<reference evidence="4" key="1">
    <citation type="submission" date="2016-10" db="EMBL/GenBank/DDBJ databases">
        <authorList>
            <person name="Varghese N."/>
            <person name="Submissions S."/>
        </authorList>
    </citation>
    <scope>NUCLEOTIDE SEQUENCE [LARGE SCALE GENOMIC DNA]</scope>
    <source>
        <strain evidence="4">DSM 19482</strain>
    </source>
</reference>
<dbReference type="Gene3D" id="3.40.50.2000">
    <property type="entry name" value="Glycogen Phosphorylase B"/>
    <property type="match status" value="2"/>
</dbReference>
<name>A0A1U7PXW4_9FLAO</name>
<dbReference type="Proteomes" id="UP000187261">
    <property type="component" value="Unassembled WGS sequence"/>
</dbReference>
<dbReference type="PANTHER" id="PTHR45947">
    <property type="entry name" value="SULFOQUINOVOSYL TRANSFERASE SQD2"/>
    <property type="match status" value="1"/>
</dbReference>
<dbReference type="PANTHER" id="PTHR45947:SF3">
    <property type="entry name" value="SULFOQUINOVOSYL TRANSFERASE SQD2"/>
    <property type="match status" value="1"/>
</dbReference>
<dbReference type="InterPro" id="IPR028098">
    <property type="entry name" value="Glyco_trans_4-like_N"/>
</dbReference>
<dbReference type="GO" id="GO:0016757">
    <property type="term" value="F:glycosyltransferase activity"/>
    <property type="evidence" value="ECO:0007669"/>
    <property type="project" value="InterPro"/>
</dbReference>
<protein>
    <submittedName>
        <fullName evidence="3">Glycosyltransferase involved in cell wall bisynthesis</fullName>
    </submittedName>
</protein>
<keyword evidence="4" id="KW-1185">Reference proteome</keyword>
<dbReference type="InterPro" id="IPR050194">
    <property type="entry name" value="Glycosyltransferase_grp1"/>
</dbReference>
<dbReference type="SUPFAM" id="SSF53756">
    <property type="entry name" value="UDP-Glycosyltransferase/glycogen phosphorylase"/>
    <property type="match status" value="1"/>
</dbReference>
<evidence type="ECO:0000259" key="1">
    <source>
        <dbReference type="Pfam" id="PF00534"/>
    </source>
</evidence>
<dbReference type="EMBL" id="FTPU01000025">
    <property type="protein sequence ID" value="SIT97537.1"/>
    <property type="molecule type" value="Genomic_DNA"/>
</dbReference>
<organism evidence="3 4">
    <name type="scientific">Epilithonimonas bovis DSM 19482</name>
    <dbReference type="NCBI Taxonomy" id="1121284"/>
    <lineage>
        <taxon>Bacteria</taxon>
        <taxon>Pseudomonadati</taxon>
        <taxon>Bacteroidota</taxon>
        <taxon>Flavobacteriia</taxon>
        <taxon>Flavobacteriales</taxon>
        <taxon>Weeksellaceae</taxon>
        <taxon>Chryseobacterium group</taxon>
        <taxon>Epilithonimonas</taxon>
    </lineage>
</organism>
<dbReference type="Pfam" id="PF00534">
    <property type="entry name" value="Glycos_transf_1"/>
    <property type="match status" value="1"/>
</dbReference>
<dbReference type="Pfam" id="PF13439">
    <property type="entry name" value="Glyco_transf_4"/>
    <property type="match status" value="1"/>
</dbReference>
<proteinExistence type="predicted"/>
<dbReference type="InterPro" id="IPR001296">
    <property type="entry name" value="Glyco_trans_1"/>
</dbReference>
<accession>A0A1U7PXW4</accession>
<evidence type="ECO:0000259" key="2">
    <source>
        <dbReference type="Pfam" id="PF13439"/>
    </source>
</evidence>
<dbReference type="AlphaFoldDB" id="A0A1U7PXW4"/>
<gene>
    <name evidence="3" type="ORF">SAMN05660493_02257</name>
</gene>
<keyword evidence="3" id="KW-0808">Transferase</keyword>
<evidence type="ECO:0000313" key="3">
    <source>
        <dbReference type="EMBL" id="SIT97537.1"/>
    </source>
</evidence>
<feature type="domain" description="Glycosyltransferase subfamily 4-like N-terminal" evidence="2">
    <location>
        <begin position="12"/>
        <end position="181"/>
    </location>
</feature>